<dbReference type="InterPro" id="IPR014044">
    <property type="entry name" value="CAP_dom"/>
</dbReference>
<keyword evidence="5" id="KW-1185">Reference proteome</keyword>
<reference evidence="4" key="1">
    <citation type="submission" date="2023-07" db="EMBL/GenBank/DDBJ databases">
        <authorList>
            <consortium name="CYATHOMIX"/>
        </authorList>
    </citation>
    <scope>NUCLEOTIDE SEQUENCE</scope>
    <source>
        <strain evidence="4">N/A</strain>
    </source>
</reference>
<dbReference type="AlphaFoldDB" id="A0AA36DTR9"/>
<evidence type="ECO:0000313" key="5">
    <source>
        <dbReference type="Proteomes" id="UP001176961"/>
    </source>
</evidence>
<dbReference type="CDD" id="cd05380">
    <property type="entry name" value="CAP_euk"/>
    <property type="match status" value="1"/>
</dbReference>
<organism evidence="4 5">
    <name type="scientific">Cylicocyclus nassatus</name>
    <name type="common">Nematode worm</name>
    <dbReference type="NCBI Taxonomy" id="53992"/>
    <lineage>
        <taxon>Eukaryota</taxon>
        <taxon>Metazoa</taxon>
        <taxon>Ecdysozoa</taxon>
        <taxon>Nematoda</taxon>
        <taxon>Chromadorea</taxon>
        <taxon>Rhabditida</taxon>
        <taxon>Rhabditina</taxon>
        <taxon>Rhabditomorpha</taxon>
        <taxon>Strongyloidea</taxon>
        <taxon>Strongylidae</taxon>
        <taxon>Cylicocyclus</taxon>
    </lineage>
</organism>
<sequence>MLGCSPFKMLAITALLLIVQYVSPTYGACFDAVLEDAIVKAHNDLRYDVATKNLNAKIYGDIPGTKSLFNLEYDCGFANLAEALIPKDCLRPALDYSSMGYGSNFRKFRTPKRVDESDINYLAEYYNIIVQEWAMKDIVPLDSNAVYKDKRMEAFANMVYHKTIAFGCKHRTCDDTTMAIACVYESLPKIGEPLFVPNPQAKNKKGCTAHKTCKEVRPGTKCMQNPDGTLGPLCVLHDITTTASTESTTTSATTTPTTTSTSTSTTTSTSSTTTTTTPTTTSSTTTTTTPTTTSSTTTTSATSTTTSTTTSTSSTTTTTAVPTLMTAEMREELLGKLNHYRSELAKGNVRNGIEGKANLPVAKDMYEMRYDMDLEKEAQAAADKCDATSEVQSRDGQIAQLNETSFTEKEVLLGTQESWFWQILKNGMNYQMQYTETLESKPSSPNAFTRMGWAKSYKVGCGMAHCSAGTAIICRYDPPGNQYGQYVYTPGSESDLCASCSDPCNDGLCPPPIN</sequence>
<dbReference type="EMBL" id="CATQJL010000112">
    <property type="protein sequence ID" value="CAJ0592651.1"/>
    <property type="molecule type" value="Genomic_DNA"/>
</dbReference>
<dbReference type="Pfam" id="PF00188">
    <property type="entry name" value="CAP"/>
    <property type="match status" value="1"/>
</dbReference>
<evidence type="ECO:0000256" key="1">
    <source>
        <dbReference type="SAM" id="MobiDB-lite"/>
    </source>
</evidence>
<evidence type="ECO:0000259" key="3">
    <source>
        <dbReference type="SMART" id="SM00198"/>
    </source>
</evidence>
<dbReference type="InterPro" id="IPR001283">
    <property type="entry name" value="CRISP-related"/>
</dbReference>
<proteinExistence type="predicted"/>
<feature type="domain" description="SCP" evidence="3">
    <location>
        <begin position="328"/>
        <end position="484"/>
    </location>
</feature>
<dbReference type="InterPro" id="IPR035940">
    <property type="entry name" value="CAP_sf"/>
</dbReference>
<evidence type="ECO:0000256" key="2">
    <source>
        <dbReference type="SAM" id="SignalP"/>
    </source>
</evidence>
<dbReference type="SMART" id="SM00198">
    <property type="entry name" value="SCP"/>
    <property type="match status" value="1"/>
</dbReference>
<keyword evidence="2" id="KW-0732">Signal</keyword>
<dbReference type="Proteomes" id="UP001176961">
    <property type="component" value="Unassembled WGS sequence"/>
</dbReference>
<dbReference type="Gene3D" id="3.40.33.10">
    <property type="entry name" value="CAP"/>
    <property type="match status" value="2"/>
</dbReference>
<feature type="region of interest" description="Disordered" evidence="1">
    <location>
        <begin position="245"/>
        <end position="321"/>
    </location>
</feature>
<name>A0AA36DTR9_CYLNA</name>
<evidence type="ECO:0000313" key="4">
    <source>
        <dbReference type="EMBL" id="CAJ0592651.1"/>
    </source>
</evidence>
<accession>A0AA36DTR9</accession>
<protein>
    <recommendedName>
        <fullName evidence="3">SCP domain-containing protein</fullName>
    </recommendedName>
</protein>
<dbReference type="PANTHER" id="PTHR10334">
    <property type="entry name" value="CYSTEINE-RICH SECRETORY PROTEIN-RELATED"/>
    <property type="match status" value="1"/>
</dbReference>
<dbReference type="SUPFAM" id="SSF55797">
    <property type="entry name" value="PR-1-like"/>
    <property type="match status" value="2"/>
</dbReference>
<feature type="chain" id="PRO_5041435083" description="SCP domain-containing protein" evidence="2">
    <location>
        <begin position="28"/>
        <end position="514"/>
    </location>
</feature>
<feature type="compositionally biased region" description="Low complexity" evidence="1">
    <location>
        <begin position="245"/>
        <end position="319"/>
    </location>
</feature>
<comment type="caution">
    <text evidence="4">The sequence shown here is derived from an EMBL/GenBank/DDBJ whole genome shotgun (WGS) entry which is preliminary data.</text>
</comment>
<gene>
    <name evidence="4" type="ORF">CYNAS_LOCUS4634</name>
</gene>
<feature type="signal peptide" evidence="2">
    <location>
        <begin position="1"/>
        <end position="27"/>
    </location>
</feature>
<dbReference type="PRINTS" id="PR00837">
    <property type="entry name" value="V5TPXLIKE"/>
</dbReference>